<dbReference type="Gene3D" id="3.30.70.870">
    <property type="entry name" value="Elongation Factor G (Translational Gtpase), domain 3"/>
    <property type="match status" value="1"/>
</dbReference>
<protein>
    <submittedName>
        <fullName evidence="6">p-loop containing nucleoside triphosphate hydrolase protein</fullName>
    </submittedName>
</protein>
<keyword evidence="7" id="KW-1185">Reference proteome</keyword>
<dbReference type="GO" id="GO:0032790">
    <property type="term" value="P:ribosome disassembly"/>
    <property type="evidence" value="ECO:0007669"/>
    <property type="project" value="TreeGrafter"/>
</dbReference>
<dbReference type="InterPro" id="IPR000795">
    <property type="entry name" value="T_Tr_GTP-bd_dom"/>
</dbReference>
<dbReference type="NCBIfam" id="TIGR00231">
    <property type="entry name" value="small_GTP"/>
    <property type="match status" value="1"/>
</dbReference>
<dbReference type="InParanoid" id="A0A136J506"/>
<dbReference type="InterPro" id="IPR041095">
    <property type="entry name" value="EFG_II"/>
</dbReference>
<dbReference type="InterPro" id="IPR031157">
    <property type="entry name" value="G_TR_CS"/>
</dbReference>
<dbReference type="Proteomes" id="UP000070501">
    <property type="component" value="Unassembled WGS sequence"/>
</dbReference>
<dbReference type="Pfam" id="PF00009">
    <property type="entry name" value="GTP_EFTU"/>
    <property type="match status" value="1"/>
</dbReference>
<evidence type="ECO:0000313" key="6">
    <source>
        <dbReference type="EMBL" id="KXJ92287.1"/>
    </source>
</evidence>
<keyword evidence="3" id="KW-0496">Mitochondrion</keyword>
<name>A0A136J506_9PEZI</name>
<evidence type="ECO:0000256" key="3">
    <source>
        <dbReference type="ARBA" id="ARBA00023128"/>
    </source>
</evidence>
<dbReference type="FunCoup" id="A0A136J506">
    <property type="interactions" value="573"/>
</dbReference>
<proteinExistence type="predicted"/>
<accession>A0A136J506</accession>
<reference evidence="7" key="1">
    <citation type="submission" date="2016-02" db="EMBL/GenBank/DDBJ databases">
        <title>Draft genome sequence of Microdochium bolleyi, a fungal endophyte of beachgrass.</title>
        <authorList>
            <consortium name="DOE Joint Genome Institute"/>
            <person name="David A.S."/>
            <person name="May G."/>
            <person name="Haridas S."/>
            <person name="Lim J."/>
            <person name="Wang M."/>
            <person name="Labutti K."/>
            <person name="Lipzen A."/>
            <person name="Barry K."/>
            <person name="Grigoriev I.V."/>
        </authorList>
    </citation>
    <scope>NUCLEOTIDE SEQUENCE [LARGE SCALE GENOMIC DNA]</scope>
    <source>
        <strain evidence="7">J235TASD1</strain>
    </source>
</reference>
<dbReference type="EMBL" id="KQ964249">
    <property type="protein sequence ID" value="KXJ92287.1"/>
    <property type="molecule type" value="Genomic_DNA"/>
</dbReference>
<sequence>MSFVSLACRASSRSRCWPALSRCSDIRHAVRRYAVPPRENHGDASVQDLRNIGIIAHVDAGKTTTTEQMLYNSGATRHAGNVDHGDTVTDFLPMERQRGITIQSAAITFPWPSKDRLAADQHPNIINLIDTPGHVDFRFEVERCMPVLDGAICVIDGVEGVEAHTERVWASANEFKVPRIIFVNKLDREGASFKKSIQDIGVKLNGMPLVCQIPWWSQDTVKGIVNVIDGTLVSWAGTKDKPEDLRIHSIEGSLKDECDIAREKLVELLCEKDDDLLEKWTELGKDVPSADIKRSIRRVIQDGHGSLIPVFAGSSLKNIGVVSLLDAVNDYLPCPQDRPELEVRIGKEQQPLSKALASTSSAKKNAPKVEALASVFKVVNDPVRGMLTFVRVYSGNLRKNTAMWNTNLQEFERPLNMLQIAGGKTIEIPHLSTGSIGAITGLKSARTGDTLLTFNTPKAPTSLVSTIQVRPPDIPPAVAFMFVEAYTPTGARALETALQNASREDPSLRWLLDDKTEQYTLSGMGTLHLEVARDRLENHYKVEAIWGKIAVDYKECLLQATPATSAVFDKVVAGKAGKAGCSVVLEPFSEDEREGLLASGSCTERDGNIIRTEITEKTEGASGEDMDVHAIKQQLTNGAIAALTRGPRRSSPMHQCLVTVNFNAETDYFGPAPGHTTSAASKAVRTALKDAHDKAQIGVMEPVMRTAITCPDSAAEAVQHDLHSARGGHVLEVRDLADDSARQGGDVFLSDIYAPPDPYEFQTSLREDRSRGRLRMLQIVAKVPLAEMLDYDSVLRSKTKGRHTLTMDLDTFEKVAGAREKNL</sequence>
<dbReference type="FunFam" id="3.40.50.300:FF:000514">
    <property type="entry name" value="Ribosome-releasing factor 2, mitochondrial"/>
    <property type="match status" value="1"/>
</dbReference>
<evidence type="ECO:0000313" key="7">
    <source>
        <dbReference type="Proteomes" id="UP000070501"/>
    </source>
</evidence>
<keyword evidence="1" id="KW-0547">Nucleotide-binding</keyword>
<dbReference type="PRINTS" id="PR00315">
    <property type="entry name" value="ELONGATNFCT"/>
</dbReference>
<keyword evidence="4" id="KW-0342">GTP-binding</keyword>
<dbReference type="GO" id="GO:0003924">
    <property type="term" value="F:GTPase activity"/>
    <property type="evidence" value="ECO:0007669"/>
    <property type="project" value="InterPro"/>
</dbReference>
<dbReference type="PANTHER" id="PTHR43261">
    <property type="entry name" value="TRANSLATION ELONGATION FACTOR G-RELATED"/>
    <property type="match status" value="1"/>
</dbReference>
<dbReference type="Pfam" id="PF22042">
    <property type="entry name" value="EF-G_D2"/>
    <property type="match status" value="1"/>
</dbReference>
<dbReference type="InterPro" id="IPR009000">
    <property type="entry name" value="Transl_B-barrel_sf"/>
</dbReference>
<dbReference type="Gene3D" id="2.40.30.10">
    <property type="entry name" value="Translation factors"/>
    <property type="match status" value="1"/>
</dbReference>
<dbReference type="STRING" id="196109.A0A136J506"/>
<dbReference type="PROSITE" id="PS00301">
    <property type="entry name" value="G_TR_1"/>
    <property type="match status" value="1"/>
</dbReference>
<dbReference type="Gene3D" id="3.30.70.240">
    <property type="match status" value="1"/>
</dbReference>
<evidence type="ECO:0000256" key="2">
    <source>
        <dbReference type="ARBA" id="ARBA00022917"/>
    </source>
</evidence>
<dbReference type="GO" id="GO:0005759">
    <property type="term" value="C:mitochondrial matrix"/>
    <property type="evidence" value="ECO:0007669"/>
    <property type="project" value="UniProtKB-ARBA"/>
</dbReference>
<feature type="domain" description="Tr-type G" evidence="5">
    <location>
        <begin position="47"/>
        <end position="340"/>
    </location>
</feature>
<evidence type="ECO:0000259" key="5">
    <source>
        <dbReference type="PROSITE" id="PS51722"/>
    </source>
</evidence>
<dbReference type="CDD" id="cd03713">
    <property type="entry name" value="EFG_mtEFG_C"/>
    <property type="match status" value="1"/>
</dbReference>
<dbReference type="Pfam" id="PF14492">
    <property type="entry name" value="EFG_III"/>
    <property type="match status" value="1"/>
</dbReference>
<gene>
    <name evidence="6" type="ORF">Micbo1qcDRAFT_134343</name>
</gene>
<dbReference type="AlphaFoldDB" id="A0A136J506"/>
<dbReference type="Gene3D" id="3.40.50.300">
    <property type="entry name" value="P-loop containing nucleotide triphosphate hydrolases"/>
    <property type="match status" value="1"/>
</dbReference>
<dbReference type="PANTHER" id="PTHR43261:SF1">
    <property type="entry name" value="RIBOSOME-RELEASING FACTOR 2, MITOCHONDRIAL"/>
    <property type="match status" value="1"/>
</dbReference>
<dbReference type="InterPro" id="IPR053905">
    <property type="entry name" value="EF-G-like_DII"/>
</dbReference>
<dbReference type="InterPro" id="IPR027417">
    <property type="entry name" value="P-loop_NTPase"/>
</dbReference>
<dbReference type="OrthoDB" id="198619at2759"/>
<dbReference type="InterPro" id="IPR035649">
    <property type="entry name" value="EFG_V"/>
</dbReference>
<dbReference type="PROSITE" id="PS51722">
    <property type="entry name" value="G_TR_2"/>
    <property type="match status" value="1"/>
</dbReference>
<dbReference type="SUPFAM" id="SSF52540">
    <property type="entry name" value="P-loop containing nucleoside triphosphate hydrolases"/>
    <property type="match status" value="1"/>
</dbReference>
<dbReference type="SUPFAM" id="SSF54980">
    <property type="entry name" value="EF-G C-terminal domain-like"/>
    <property type="match status" value="2"/>
</dbReference>
<dbReference type="SUPFAM" id="SSF50447">
    <property type="entry name" value="Translation proteins"/>
    <property type="match status" value="1"/>
</dbReference>
<keyword evidence="6" id="KW-0378">Hydrolase</keyword>
<dbReference type="InterPro" id="IPR035647">
    <property type="entry name" value="EFG_III/V"/>
</dbReference>
<evidence type="ECO:0000256" key="4">
    <source>
        <dbReference type="ARBA" id="ARBA00023134"/>
    </source>
</evidence>
<dbReference type="InterPro" id="IPR005225">
    <property type="entry name" value="Small_GTP-bd"/>
</dbReference>
<keyword evidence="2" id="KW-0648">Protein biosynthesis</keyword>
<dbReference type="GO" id="GO:0032543">
    <property type="term" value="P:mitochondrial translation"/>
    <property type="evidence" value="ECO:0007669"/>
    <property type="project" value="TreeGrafter"/>
</dbReference>
<organism evidence="6 7">
    <name type="scientific">Microdochium bolleyi</name>
    <dbReference type="NCBI Taxonomy" id="196109"/>
    <lineage>
        <taxon>Eukaryota</taxon>
        <taxon>Fungi</taxon>
        <taxon>Dikarya</taxon>
        <taxon>Ascomycota</taxon>
        <taxon>Pezizomycotina</taxon>
        <taxon>Sordariomycetes</taxon>
        <taxon>Xylariomycetidae</taxon>
        <taxon>Xylariales</taxon>
        <taxon>Microdochiaceae</taxon>
        <taxon>Microdochium</taxon>
    </lineage>
</organism>
<dbReference type="GO" id="GO:0005525">
    <property type="term" value="F:GTP binding"/>
    <property type="evidence" value="ECO:0007669"/>
    <property type="project" value="UniProtKB-KW"/>
</dbReference>
<evidence type="ECO:0000256" key="1">
    <source>
        <dbReference type="ARBA" id="ARBA00022741"/>
    </source>
</evidence>